<dbReference type="PANTHER" id="PTHR34072:SF52">
    <property type="entry name" value="RIBONUCLEASE H"/>
    <property type="match status" value="1"/>
</dbReference>
<organism evidence="2 3">
    <name type="scientific">Solanum verrucosum</name>
    <dbReference type="NCBI Taxonomy" id="315347"/>
    <lineage>
        <taxon>Eukaryota</taxon>
        <taxon>Viridiplantae</taxon>
        <taxon>Streptophyta</taxon>
        <taxon>Embryophyta</taxon>
        <taxon>Tracheophyta</taxon>
        <taxon>Spermatophyta</taxon>
        <taxon>Magnoliopsida</taxon>
        <taxon>eudicotyledons</taxon>
        <taxon>Gunneridae</taxon>
        <taxon>Pentapetalae</taxon>
        <taxon>asterids</taxon>
        <taxon>lamiids</taxon>
        <taxon>Solanales</taxon>
        <taxon>Solanaceae</taxon>
        <taxon>Solanoideae</taxon>
        <taxon>Solaneae</taxon>
        <taxon>Solanum</taxon>
    </lineage>
</organism>
<accession>A0AAF0UQU7</accession>
<dbReference type="InterPro" id="IPR043128">
    <property type="entry name" value="Rev_trsase/Diguanyl_cyclase"/>
</dbReference>
<dbReference type="SUPFAM" id="SSF56672">
    <property type="entry name" value="DNA/RNA polymerases"/>
    <property type="match status" value="1"/>
</dbReference>
<evidence type="ECO:0000313" key="3">
    <source>
        <dbReference type="Proteomes" id="UP001234989"/>
    </source>
</evidence>
<sequence length="105" mass="12166">MVDPQKIEAVRNWVRPRSVTEVRSFVGLASYYPGFVKNFSRIDTHLTNLTKKEIPFEWTEKCEECFQKLKTFLTTAHILALPVEHNYFIVYCDASHSGLGVVLMQ</sequence>
<keyword evidence="3" id="KW-1185">Reference proteome</keyword>
<feature type="non-terminal residue" evidence="2">
    <location>
        <position position="105"/>
    </location>
</feature>
<reference evidence="2" key="1">
    <citation type="submission" date="2023-08" db="EMBL/GenBank/DDBJ databases">
        <title>A de novo genome assembly of Solanum verrucosum Schlechtendal, a Mexican diploid species geographically isolated from the other diploid A-genome species in potato relatives.</title>
        <authorList>
            <person name="Hosaka K."/>
        </authorList>
    </citation>
    <scope>NUCLEOTIDE SEQUENCE</scope>
    <source>
        <tissue evidence="2">Young leaves</tissue>
    </source>
</reference>
<name>A0AAF0UQU7_SOLVR</name>
<protein>
    <recommendedName>
        <fullName evidence="1">Reverse transcriptase/retrotransposon-derived protein RNase H-like domain-containing protein</fullName>
    </recommendedName>
</protein>
<dbReference type="InterPro" id="IPR043502">
    <property type="entry name" value="DNA/RNA_pol_sf"/>
</dbReference>
<feature type="domain" description="Reverse transcriptase/retrotransposon-derived protein RNase H-like" evidence="1">
    <location>
        <begin position="58"/>
        <end position="105"/>
    </location>
</feature>
<evidence type="ECO:0000313" key="2">
    <source>
        <dbReference type="EMBL" id="WMV50697.1"/>
    </source>
</evidence>
<dbReference type="PANTHER" id="PTHR34072">
    <property type="entry name" value="ENZYMATIC POLYPROTEIN-RELATED"/>
    <property type="match status" value="1"/>
</dbReference>
<dbReference type="FunFam" id="3.30.70.270:FF:000020">
    <property type="entry name" value="Transposon Tf2-6 polyprotein-like Protein"/>
    <property type="match status" value="1"/>
</dbReference>
<dbReference type="EMBL" id="CP133621">
    <property type="protein sequence ID" value="WMV50697.1"/>
    <property type="molecule type" value="Genomic_DNA"/>
</dbReference>
<dbReference type="AlphaFoldDB" id="A0AAF0UQU7"/>
<dbReference type="Pfam" id="PF17919">
    <property type="entry name" value="RT_RNaseH_2"/>
    <property type="match status" value="1"/>
</dbReference>
<proteinExistence type="predicted"/>
<dbReference type="InterPro" id="IPR041577">
    <property type="entry name" value="RT_RNaseH_2"/>
</dbReference>
<gene>
    <name evidence="2" type="ORF">MTR67_044082</name>
</gene>
<dbReference type="Gene3D" id="3.30.70.270">
    <property type="match status" value="1"/>
</dbReference>
<evidence type="ECO:0000259" key="1">
    <source>
        <dbReference type="Pfam" id="PF17919"/>
    </source>
</evidence>
<dbReference type="Proteomes" id="UP001234989">
    <property type="component" value="Chromosome 10"/>
</dbReference>